<evidence type="ECO:0000313" key="2">
    <source>
        <dbReference type="EMBL" id="MBY0098892.1"/>
    </source>
</evidence>
<sequence>MMAKKNEAIEVQEKNTSVEVNPTDLFVNTLWDQYEQSLSRARQLREAQEEALLKSFKEVLKFNKEYRKSVGSLYQQTRKTNLDLAKGVVQNVSNREEGKEIKAVAKLKEFDEVTNQLKEITEQMEKLALTPVQSTFNFINQLEENLEKNAESYLAYSRERRKAWQQVTDEYVKQARKTNHEAVGFVRDKSKELIQTAKSVELVNS</sequence>
<dbReference type="InterPro" id="IPR011728">
    <property type="entry name" value="PhaP_Bmeg"/>
</dbReference>
<keyword evidence="1" id="KW-0175">Coiled coil</keyword>
<evidence type="ECO:0000256" key="1">
    <source>
        <dbReference type="SAM" id="Coils"/>
    </source>
</evidence>
<gene>
    <name evidence="2" type="ORF">H0185_19185</name>
</gene>
<protein>
    <submittedName>
        <fullName evidence="2">Uncharacterized protein</fullName>
    </submittedName>
</protein>
<dbReference type="EMBL" id="JACWFH010000030">
    <property type="protein sequence ID" value="MBY0098892.1"/>
    <property type="molecule type" value="Genomic_DNA"/>
</dbReference>
<dbReference type="Proteomes" id="UP000769780">
    <property type="component" value="Unassembled WGS sequence"/>
</dbReference>
<dbReference type="RefSeq" id="WP_221875110.1">
    <property type="nucleotide sequence ID" value="NZ_JACWFH010000030.1"/>
</dbReference>
<name>A0ABS7K9E9_9BACI</name>
<reference evidence="2 3" key="1">
    <citation type="submission" date="2020-07" db="EMBL/GenBank/DDBJ databases">
        <title>Fungal Genomes of the International Space Station.</title>
        <authorList>
            <person name="Seuylemezian A."/>
            <person name="Singh N.K."/>
            <person name="Wood J."/>
            <person name="Venkateswaran K."/>
        </authorList>
    </citation>
    <scope>NUCLEOTIDE SEQUENCE [LARGE SCALE GENOMIC DNA]</scope>
    <source>
        <strain evidence="2 3">PL-B2</strain>
    </source>
</reference>
<organism evidence="2 3">
    <name type="scientific">Mesobacillus maritimus</name>
    <dbReference type="NCBI Taxonomy" id="1643336"/>
    <lineage>
        <taxon>Bacteria</taxon>
        <taxon>Bacillati</taxon>
        <taxon>Bacillota</taxon>
        <taxon>Bacilli</taxon>
        <taxon>Bacillales</taxon>
        <taxon>Bacillaceae</taxon>
        <taxon>Mesobacillus</taxon>
    </lineage>
</organism>
<accession>A0ABS7K9E9</accession>
<proteinExistence type="predicted"/>
<evidence type="ECO:0000313" key="3">
    <source>
        <dbReference type="Proteomes" id="UP000769780"/>
    </source>
</evidence>
<comment type="caution">
    <text evidence="2">The sequence shown here is derived from an EMBL/GenBank/DDBJ whole genome shotgun (WGS) entry which is preliminary data.</text>
</comment>
<keyword evidence="3" id="KW-1185">Reference proteome</keyword>
<feature type="coiled-coil region" evidence="1">
    <location>
        <begin position="110"/>
        <end position="159"/>
    </location>
</feature>
<dbReference type="Pfam" id="PF09602">
    <property type="entry name" value="PhaP_Bmeg"/>
    <property type="match status" value="1"/>
</dbReference>